<dbReference type="RefSeq" id="WP_128227160.1">
    <property type="nucleotide sequence ID" value="NZ_SACR01000001.1"/>
</dbReference>
<keyword evidence="2" id="KW-1185">Reference proteome</keyword>
<dbReference type="AlphaFoldDB" id="A0A437RRW3"/>
<gene>
    <name evidence="1" type="ORF">EOE66_02855</name>
</gene>
<organism evidence="1 2">
    <name type="scientific">Rubrivivax rivuli</name>
    <dbReference type="NCBI Taxonomy" id="1862385"/>
    <lineage>
        <taxon>Bacteria</taxon>
        <taxon>Pseudomonadati</taxon>
        <taxon>Pseudomonadota</taxon>
        <taxon>Betaproteobacteria</taxon>
        <taxon>Burkholderiales</taxon>
        <taxon>Sphaerotilaceae</taxon>
        <taxon>Rubrivivax</taxon>
    </lineage>
</organism>
<reference evidence="1 2" key="1">
    <citation type="submission" date="2019-01" db="EMBL/GenBank/DDBJ databases">
        <authorList>
            <person name="Chen W.-M."/>
        </authorList>
    </citation>
    <scope>NUCLEOTIDE SEQUENCE [LARGE SCALE GENOMIC DNA]</scope>
    <source>
        <strain evidence="1 2">KYPY4</strain>
    </source>
</reference>
<accession>A0A437RRW3</accession>
<evidence type="ECO:0000313" key="1">
    <source>
        <dbReference type="EMBL" id="RVU49524.1"/>
    </source>
</evidence>
<proteinExistence type="predicted"/>
<dbReference type="OrthoDB" id="7555788at2"/>
<sequence length="320" mass="32667">MDAPAQLGLGALDGIQAQNGGNGLDGDDGLNSATVYLFQRTSSSTPPALPSANVTYTFGSGAASGVNNGWVQSLPTSGGSHRWVTTATALSTGSTDTILPGEWAAASLLAEDGLQGPTGNKVVRVYRRSLNAPSAPVGDGVPSGWSVAAPGPDGTRLWMSESEQTTAGVVVVAWSAPVLSDATPGPGPVQFGVTVSTLEINNGVAANSYVRLNNDGTFSQRVGAGGSWLPAGNWHWPTTVGIGASFRVRTVAAGDMLAFGILESWVALSTEPIFRLEQAVSPSAYAQKSATLQHFIAATGVDTVLATGYSFLDAAYDPAL</sequence>
<dbReference type="Proteomes" id="UP000285575">
    <property type="component" value="Unassembled WGS sequence"/>
</dbReference>
<protein>
    <submittedName>
        <fullName evidence="1">Uncharacterized protein</fullName>
    </submittedName>
</protein>
<dbReference type="EMBL" id="SACR01000001">
    <property type="protein sequence ID" value="RVU49524.1"/>
    <property type="molecule type" value="Genomic_DNA"/>
</dbReference>
<name>A0A437RRW3_9BURK</name>
<comment type="caution">
    <text evidence="1">The sequence shown here is derived from an EMBL/GenBank/DDBJ whole genome shotgun (WGS) entry which is preliminary data.</text>
</comment>
<evidence type="ECO:0000313" key="2">
    <source>
        <dbReference type="Proteomes" id="UP000285575"/>
    </source>
</evidence>